<dbReference type="InParanoid" id="A0A1D6HV16"/>
<feature type="compositionally biased region" description="Pro residues" evidence="3">
    <location>
        <begin position="347"/>
        <end position="363"/>
    </location>
</feature>
<feature type="compositionally biased region" description="Polar residues" evidence="3">
    <location>
        <begin position="526"/>
        <end position="535"/>
    </location>
</feature>
<feature type="compositionally biased region" description="Pro residues" evidence="3">
    <location>
        <begin position="417"/>
        <end position="430"/>
    </location>
</feature>
<reference evidence="6" key="1">
    <citation type="submission" date="2015-12" db="EMBL/GenBank/DDBJ databases">
        <title>Update maize B73 reference genome by single molecule sequencing technologies.</title>
        <authorList>
            <consortium name="Maize Genome Sequencing Project"/>
            <person name="Ware D."/>
        </authorList>
    </citation>
    <scope>NUCLEOTIDE SEQUENCE [LARGE SCALE GENOMIC DNA]</scope>
    <source>
        <tissue evidence="6">Seedling</tissue>
    </source>
</reference>
<feature type="region of interest" description="Disordered" evidence="3">
    <location>
        <begin position="1"/>
        <end position="33"/>
    </location>
</feature>
<evidence type="ECO:0000256" key="3">
    <source>
        <dbReference type="SAM" id="MobiDB-lite"/>
    </source>
</evidence>
<dbReference type="PANTHER" id="PTHR13361:SF1">
    <property type="entry name" value="WW DOMAIN-BINDING PROTEIN 11"/>
    <property type="match status" value="1"/>
</dbReference>
<feature type="compositionally biased region" description="Low complexity" evidence="3">
    <location>
        <begin position="262"/>
        <end position="279"/>
    </location>
</feature>
<evidence type="ECO:0000256" key="4">
    <source>
        <dbReference type="SAM" id="Phobius"/>
    </source>
</evidence>
<evidence type="ECO:0000313" key="6">
    <source>
        <dbReference type="EMBL" id="ONM52134.1"/>
    </source>
</evidence>
<feature type="domain" description="Wbp11/ELF5/Saf1 N-terminal" evidence="5">
    <location>
        <begin position="125"/>
        <end position="183"/>
    </location>
</feature>
<feature type="transmembrane region" description="Helical" evidence="4">
    <location>
        <begin position="45"/>
        <end position="69"/>
    </location>
</feature>
<name>A0A1D6HV16_MAIZE</name>
<accession>A0A1D6HV16</accession>
<dbReference type="PANTHER" id="PTHR13361">
    <property type="entry name" value="WW DOMAIN-BINDING PROTEIN 11"/>
    <property type="match status" value="1"/>
</dbReference>
<feature type="compositionally biased region" description="Pro residues" evidence="3">
    <location>
        <begin position="280"/>
        <end position="291"/>
    </location>
</feature>
<dbReference type="ExpressionAtlas" id="A0A1D6HV16">
    <property type="expression patterns" value="baseline and differential"/>
</dbReference>
<dbReference type="GO" id="GO:0005634">
    <property type="term" value="C:nucleus"/>
    <property type="evidence" value="ECO:0007669"/>
    <property type="project" value="UniProtKB-SubCell"/>
</dbReference>
<dbReference type="AlphaFoldDB" id="A0A1D6HV16"/>
<evidence type="ECO:0000256" key="1">
    <source>
        <dbReference type="ARBA" id="ARBA00004123"/>
    </source>
</evidence>
<proteinExistence type="predicted"/>
<comment type="subcellular location">
    <subcellularLocation>
        <location evidence="1">Nucleus</location>
    </subcellularLocation>
</comment>
<feature type="compositionally biased region" description="Pro residues" evidence="3">
    <location>
        <begin position="299"/>
        <end position="319"/>
    </location>
</feature>
<keyword evidence="2" id="KW-0539">Nucleus</keyword>
<dbReference type="EMBL" id="CM007650">
    <property type="protein sequence ID" value="ONM52134.1"/>
    <property type="molecule type" value="Genomic_DNA"/>
</dbReference>
<feature type="domain" description="Wbp11/ELF5/Saf1 N-terminal" evidence="5">
    <location>
        <begin position="7"/>
        <end position="28"/>
    </location>
</feature>
<evidence type="ECO:0000259" key="5">
    <source>
        <dbReference type="Pfam" id="PF09429"/>
    </source>
</evidence>
<feature type="region of interest" description="Disordered" evidence="3">
    <location>
        <begin position="508"/>
        <end position="557"/>
    </location>
</feature>
<evidence type="ECO:0000256" key="2">
    <source>
        <dbReference type="ARBA" id="ARBA00023242"/>
    </source>
</evidence>
<sequence length="574" mass="62483">MKTTKGGKAMNPTDAFRKEQRKKELKRASTSPTLGFRRSPRRLSVLSWGYIRFLVTMMTLGASLLGFVLVDYGYPGREWRLVRLIMAISTKFVCFIVYYRGLKHHTVIRYGKCHIPSNHVESKILNANKKERKKVRDVGILKKDPEAIWEQIEKLEKMKADGALDKARKHKKRQLEDTYNLIVKKRKEYEQKMKEKGEQPIMFSHLAPPKRRPTGDEDGRANPKPEDSVYYHPTLNPSGAPPPGKPPMYKSSIGPRIPPPSSSSTGASSSMSESEAGPTTLPPPPPPPPLPDTSESIDPPAPPFPLPPLPPLPPPPPKPNSDAALPGLPLPPPGPPLRESVSGHTVLPPPLPPSQRSSNPPPASSANESKTDSAWPLVVLPPPPPPPGLSPKSYDMEAAGTSKDTPGLKEDTAARVLPPPPPPSLPPLPPMQSDMLSPGVMRLPPPPPPPDSRPSLMAPDELAAFAPRPQLPQQPSYVKSAAPTVVKRPLAQHTPELTAMVPASVRVKRESALPKPKPKVQQQQQLSTASISRPSVTLIRSDARPSSAAPKPPSMDDSYLAFLEDMKELGALDG</sequence>
<organism evidence="6">
    <name type="scientific">Zea mays</name>
    <name type="common">Maize</name>
    <dbReference type="NCBI Taxonomy" id="4577"/>
    <lineage>
        <taxon>Eukaryota</taxon>
        <taxon>Viridiplantae</taxon>
        <taxon>Streptophyta</taxon>
        <taxon>Embryophyta</taxon>
        <taxon>Tracheophyta</taxon>
        <taxon>Spermatophyta</taxon>
        <taxon>Magnoliopsida</taxon>
        <taxon>Liliopsida</taxon>
        <taxon>Poales</taxon>
        <taxon>Poaceae</taxon>
        <taxon>PACMAD clade</taxon>
        <taxon>Panicoideae</taxon>
        <taxon>Andropogonodae</taxon>
        <taxon>Andropogoneae</taxon>
        <taxon>Tripsacinae</taxon>
        <taxon>Zea</taxon>
    </lineage>
</organism>
<keyword evidence="4" id="KW-0812">Transmembrane</keyword>
<feature type="compositionally biased region" description="Basic and acidic residues" evidence="3">
    <location>
        <begin position="213"/>
        <end position="229"/>
    </location>
</feature>
<dbReference type="IntAct" id="A0A1D6HV16">
    <property type="interactions" value="57"/>
</dbReference>
<feature type="transmembrane region" description="Helical" evidence="4">
    <location>
        <begin position="81"/>
        <end position="99"/>
    </location>
</feature>
<feature type="compositionally biased region" description="Pro residues" evidence="3">
    <location>
        <begin position="379"/>
        <end position="389"/>
    </location>
</feature>
<keyword evidence="4" id="KW-1133">Transmembrane helix</keyword>
<dbReference type="GO" id="GO:0006396">
    <property type="term" value="P:RNA processing"/>
    <property type="evidence" value="ECO:0007669"/>
    <property type="project" value="InterPro"/>
</dbReference>
<dbReference type="SMR" id="A0A1D6HV16"/>
<gene>
    <name evidence="6" type="ORF">ZEAMMB73_Zm00001d019087</name>
</gene>
<feature type="compositionally biased region" description="Pro residues" evidence="3">
    <location>
        <begin position="443"/>
        <end position="452"/>
    </location>
</feature>
<keyword evidence="4" id="KW-0472">Membrane</keyword>
<dbReference type="STRING" id="4577.A0A1D6HV16"/>
<protein>
    <submittedName>
        <fullName evidence="6">Proline-rich family protein</fullName>
    </submittedName>
</protein>
<dbReference type="InterPro" id="IPR019007">
    <property type="entry name" value="Wbp11/ELF5/Saf1_N"/>
</dbReference>
<feature type="region of interest" description="Disordered" evidence="3">
    <location>
        <begin position="191"/>
        <end position="480"/>
    </location>
</feature>
<dbReference type="Pfam" id="PF09429">
    <property type="entry name" value="Wbp11"/>
    <property type="match status" value="2"/>
</dbReference>